<name>A0A194AHG5_9BACT</name>
<dbReference type="Gene3D" id="1.20.144.10">
    <property type="entry name" value="Phosphatidic acid phosphatase type 2/haloperoxidase"/>
    <property type="match status" value="1"/>
</dbReference>
<comment type="caution">
    <text evidence="3">The sequence shown here is derived from an EMBL/GenBank/DDBJ whole genome shotgun (WGS) entry which is preliminary data.</text>
</comment>
<feature type="transmembrane region" description="Helical" evidence="1">
    <location>
        <begin position="151"/>
        <end position="169"/>
    </location>
</feature>
<feature type="transmembrane region" description="Helical" evidence="1">
    <location>
        <begin position="7"/>
        <end position="24"/>
    </location>
</feature>
<protein>
    <submittedName>
        <fullName evidence="3">Phosphoesterase</fullName>
    </submittedName>
</protein>
<sequence length="258" mass="29670">MSTKSIYANILGSVILLIMAMIIFEYTNIDIRVQDHFFNFDTGTWMVGNHNELLRSIFYNGSKKFIVAMGILSILCLIFSSQKKYLRSKRKELLIFILALIIVPFLIARIKQVTNMYCPEQIQRYDGVYPYVKLFEHYPEGFHTKHRGKCYPAGHASGGFAMMALFFVCNRRSYKLAGLATGLVMGWIMGLYQMLKGAHYLSHTVVTMLLAWIIICLIHEGVHMLARQKTFAWLADSPTNRPLRTTPASRFQTQNQVH</sequence>
<evidence type="ECO:0000259" key="2">
    <source>
        <dbReference type="Pfam" id="PF01569"/>
    </source>
</evidence>
<dbReference type="STRING" id="1592317.DPF_1236"/>
<organism evidence="3 4">
    <name type="scientific">Desulfoplanes formicivorans</name>
    <dbReference type="NCBI Taxonomy" id="1592317"/>
    <lineage>
        <taxon>Bacteria</taxon>
        <taxon>Pseudomonadati</taxon>
        <taxon>Thermodesulfobacteriota</taxon>
        <taxon>Desulfovibrionia</taxon>
        <taxon>Desulfovibrionales</taxon>
        <taxon>Desulfoplanaceae</taxon>
        <taxon>Desulfoplanes</taxon>
    </lineage>
</organism>
<feature type="domain" description="Phosphatidic acid phosphatase type 2/haloperoxidase" evidence="2">
    <location>
        <begin position="93"/>
        <end position="223"/>
    </location>
</feature>
<dbReference type="InterPro" id="IPR000326">
    <property type="entry name" value="PAP2/HPO"/>
</dbReference>
<keyword evidence="1" id="KW-1133">Transmembrane helix</keyword>
<gene>
    <name evidence="3" type="ORF">DPF_1236</name>
</gene>
<evidence type="ECO:0000313" key="4">
    <source>
        <dbReference type="Proteomes" id="UP000095200"/>
    </source>
</evidence>
<dbReference type="EMBL" id="BDFE01000015">
    <property type="protein sequence ID" value="GAU08526.1"/>
    <property type="molecule type" value="Genomic_DNA"/>
</dbReference>
<feature type="transmembrane region" description="Helical" evidence="1">
    <location>
        <begin position="65"/>
        <end position="81"/>
    </location>
</feature>
<dbReference type="CDD" id="cd03396">
    <property type="entry name" value="PAP2_like_6"/>
    <property type="match status" value="1"/>
</dbReference>
<keyword evidence="1" id="KW-0472">Membrane</keyword>
<feature type="transmembrane region" description="Helical" evidence="1">
    <location>
        <begin position="200"/>
        <end position="219"/>
    </location>
</feature>
<evidence type="ECO:0000256" key="1">
    <source>
        <dbReference type="SAM" id="Phobius"/>
    </source>
</evidence>
<dbReference type="RefSeq" id="WP_083254510.1">
    <property type="nucleotide sequence ID" value="NZ_BDFE01000015.1"/>
</dbReference>
<keyword evidence="4" id="KW-1185">Reference proteome</keyword>
<keyword evidence="1" id="KW-0812">Transmembrane</keyword>
<dbReference type="Pfam" id="PF01569">
    <property type="entry name" value="PAP2"/>
    <property type="match status" value="1"/>
</dbReference>
<accession>A0A194AHG5</accession>
<feature type="transmembrane region" description="Helical" evidence="1">
    <location>
        <begin position="176"/>
        <end position="194"/>
    </location>
</feature>
<dbReference type="Proteomes" id="UP000095200">
    <property type="component" value="Unassembled WGS sequence"/>
</dbReference>
<feature type="transmembrane region" description="Helical" evidence="1">
    <location>
        <begin position="93"/>
        <end position="110"/>
    </location>
</feature>
<dbReference type="InterPro" id="IPR036938">
    <property type="entry name" value="PAP2/HPO_sf"/>
</dbReference>
<reference evidence="4" key="1">
    <citation type="submission" date="2016-06" db="EMBL/GenBank/DDBJ databases">
        <title>Draft genome sequence of Desulfoplanes formicivorans strain Pf12B.</title>
        <authorList>
            <person name="Watanabe M."/>
            <person name="Kojima H."/>
            <person name="Fukui M."/>
        </authorList>
    </citation>
    <scope>NUCLEOTIDE SEQUENCE [LARGE SCALE GENOMIC DNA]</scope>
    <source>
        <strain evidence="4">Pf12B</strain>
    </source>
</reference>
<evidence type="ECO:0000313" key="3">
    <source>
        <dbReference type="EMBL" id="GAU08526.1"/>
    </source>
</evidence>
<dbReference type="OrthoDB" id="7348799at2"/>
<dbReference type="AlphaFoldDB" id="A0A194AHG5"/>
<dbReference type="SUPFAM" id="SSF48317">
    <property type="entry name" value="Acid phosphatase/Vanadium-dependent haloperoxidase"/>
    <property type="match status" value="1"/>
</dbReference>
<proteinExistence type="predicted"/>